<proteinExistence type="predicted"/>
<reference evidence="3 4" key="1">
    <citation type="submission" date="2013-10" db="EMBL/GenBank/DDBJ databases">
        <title>The Genome Sequence of Acinetobacter brisouii CIP 110357.</title>
        <authorList>
            <consortium name="The Broad Institute Genomics Platform"/>
            <consortium name="The Broad Institute Genome Sequencing Center for Infectious Disease"/>
            <person name="Cerqueira G."/>
            <person name="Feldgarden M."/>
            <person name="Courvalin P."/>
            <person name="Grillot-Courvalin C."/>
            <person name="Clermont D."/>
            <person name="Rocha E."/>
            <person name="Yoon E.-J."/>
            <person name="Nemec A."/>
            <person name="Young S.K."/>
            <person name="Zeng Q."/>
            <person name="Gargeya S."/>
            <person name="Fitzgerald M."/>
            <person name="Abouelleil A."/>
            <person name="Alvarado L."/>
            <person name="Berlin A.M."/>
            <person name="Chapman S.B."/>
            <person name="Gainer-Dewar J."/>
            <person name="Goldberg J."/>
            <person name="Gnerre S."/>
            <person name="Griggs A."/>
            <person name="Gujja S."/>
            <person name="Hansen M."/>
            <person name="Howarth C."/>
            <person name="Imamovic A."/>
            <person name="Ireland A."/>
            <person name="Larimer J."/>
            <person name="McCowan C."/>
            <person name="Murphy C."/>
            <person name="Pearson M."/>
            <person name="Poon T.W."/>
            <person name="Priest M."/>
            <person name="Roberts A."/>
            <person name="Saif S."/>
            <person name="Shea T."/>
            <person name="Sykes S."/>
            <person name="Wortman J."/>
            <person name="Nusbaum C."/>
            <person name="Birren B."/>
        </authorList>
    </citation>
    <scope>NUCLEOTIDE SEQUENCE [LARGE SCALE GENOMIC DNA]</scope>
    <source>
        <strain evidence="3 4">CIP 110357</strain>
    </source>
</reference>
<gene>
    <name evidence="3" type="ORF">P255_01605</name>
</gene>
<protein>
    <recommendedName>
        <fullName evidence="5">Prepilin-type N-terminal cleavage/methylation domain-containing protein</fullName>
    </recommendedName>
</protein>
<dbReference type="RefSeq" id="WP_004900617.1">
    <property type="nucleotide sequence ID" value="NZ_BBTI01000002.1"/>
</dbReference>
<evidence type="ECO:0000313" key="4">
    <source>
        <dbReference type="Proteomes" id="UP000018418"/>
    </source>
</evidence>
<dbReference type="InterPro" id="IPR012902">
    <property type="entry name" value="N_methyl_site"/>
</dbReference>
<evidence type="ECO:0000256" key="1">
    <source>
        <dbReference type="SAM" id="MobiDB-lite"/>
    </source>
</evidence>
<accession>V2VTL7</accession>
<feature type="transmembrane region" description="Helical" evidence="2">
    <location>
        <begin position="12"/>
        <end position="31"/>
    </location>
</feature>
<dbReference type="AlphaFoldDB" id="V2VTL7"/>
<keyword evidence="2" id="KW-0812">Transmembrane</keyword>
<dbReference type="HOGENOM" id="CLU_2010273_0_0_6"/>
<dbReference type="OrthoDB" id="9788802at2"/>
<organism evidence="3 4">
    <name type="scientific">Acinetobacter brisouii CIP 110357</name>
    <dbReference type="NCBI Taxonomy" id="1341683"/>
    <lineage>
        <taxon>Bacteria</taxon>
        <taxon>Pseudomonadati</taxon>
        <taxon>Pseudomonadota</taxon>
        <taxon>Gammaproteobacteria</taxon>
        <taxon>Moraxellales</taxon>
        <taxon>Moraxellaceae</taxon>
        <taxon>Acinetobacter</taxon>
    </lineage>
</organism>
<name>V2VTL7_9GAMM</name>
<feature type="region of interest" description="Disordered" evidence="1">
    <location>
        <begin position="101"/>
        <end position="123"/>
    </location>
</feature>
<evidence type="ECO:0000313" key="3">
    <source>
        <dbReference type="EMBL" id="ESK51099.1"/>
    </source>
</evidence>
<keyword evidence="4" id="KW-1185">Reference proteome</keyword>
<evidence type="ECO:0000256" key="2">
    <source>
        <dbReference type="SAM" id="Phobius"/>
    </source>
</evidence>
<evidence type="ECO:0008006" key="5">
    <source>
        <dbReference type="Google" id="ProtNLM"/>
    </source>
</evidence>
<dbReference type="Pfam" id="PF07963">
    <property type="entry name" value="N_methyl"/>
    <property type="match status" value="1"/>
</dbReference>
<dbReference type="EMBL" id="AYEU01000006">
    <property type="protein sequence ID" value="ESK51099.1"/>
    <property type="molecule type" value="Genomic_DNA"/>
</dbReference>
<keyword evidence="2" id="KW-0472">Membrane</keyword>
<sequence length="123" mass="12746">MKKNNGFTLLEVLISMLLLMVIGLGSAYLLARANVTQRDMNIHLLTVSKMRYILQNGGCTSSSSISINGTNALTPCTSSSATYTVSANGLSASDVAVTSPSISVSSTDSTTTSLIPSPITISP</sequence>
<comment type="caution">
    <text evidence="3">The sequence shown here is derived from an EMBL/GenBank/DDBJ whole genome shotgun (WGS) entry which is preliminary data.</text>
</comment>
<dbReference type="Proteomes" id="UP000018418">
    <property type="component" value="Unassembled WGS sequence"/>
</dbReference>
<keyword evidence="2" id="KW-1133">Transmembrane helix</keyword>